<sequence length="358" mass="39203">MSPVLDRDMKGVMSTPKEARSMPAIAPFQYLSSLPSKGVRHTIVEALRTWIDIPDDFLPDLLSIVGDIHNISLMLDDVEDGSPLRRSKPAAHSVFGVGQTVNSATFQLVEVIGRVAQVAGPLAQTIVLEELKNMLVAQSLDLHWVQHATPPSSQEYLQMIDGKTGALFRLIARLMIAQQSPSSTTNPPSLDRLMILFGRFFQIRDDYANLAMDQYQDSKGFCEDLDEGKWSFILLHALAHATPPTRMVLMNVLMQRHATGCAGRGHKELVLDIFRHETRSLAFTTEALWVLGQQIELEIQALERATLTANPVLREMVRSLQVGLTPPDGYGFEEVGGGGGGAVGHGARISEGVLGLSC</sequence>
<evidence type="ECO:0000313" key="2">
    <source>
        <dbReference type="Proteomes" id="UP000249057"/>
    </source>
</evidence>
<accession>A0ACD1G218</accession>
<dbReference type="Proteomes" id="UP000249057">
    <property type="component" value="Unassembled WGS sequence"/>
</dbReference>
<proteinExistence type="predicted"/>
<gene>
    <name evidence="1" type="ORF">BO95DRAFT_516526</name>
</gene>
<evidence type="ECO:0000313" key="1">
    <source>
        <dbReference type="EMBL" id="RAH43284.1"/>
    </source>
</evidence>
<dbReference type="EMBL" id="KZ825364">
    <property type="protein sequence ID" value="RAH43284.1"/>
    <property type="molecule type" value="Genomic_DNA"/>
</dbReference>
<keyword evidence="2" id="KW-1185">Reference proteome</keyword>
<organism evidence="1 2">
    <name type="scientific">Aspergillus brunneoviolaceus CBS 621.78</name>
    <dbReference type="NCBI Taxonomy" id="1450534"/>
    <lineage>
        <taxon>Eukaryota</taxon>
        <taxon>Fungi</taxon>
        <taxon>Dikarya</taxon>
        <taxon>Ascomycota</taxon>
        <taxon>Pezizomycotina</taxon>
        <taxon>Eurotiomycetes</taxon>
        <taxon>Eurotiomycetidae</taxon>
        <taxon>Eurotiales</taxon>
        <taxon>Aspergillaceae</taxon>
        <taxon>Aspergillus</taxon>
        <taxon>Aspergillus subgen. Circumdati</taxon>
    </lineage>
</organism>
<reference evidence="1" key="1">
    <citation type="submission" date="2018-02" db="EMBL/GenBank/DDBJ databases">
        <title>The genomes of Aspergillus section Nigri reveals drivers in fungal speciation.</title>
        <authorList>
            <consortium name="DOE Joint Genome Institute"/>
            <person name="Vesth T.C."/>
            <person name="Nybo J."/>
            <person name="Theobald S."/>
            <person name="Brandl J."/>
            <person name="Frisvad J.C."/>
            <person name="Nielsen K.F."/>
            <person name="Lyhne E.K."/>
            <person name="Kogle M.E."/>
            <person name="Kuo A."/>
            <person name="Riley R."/>
            <person name="Clum A."/>
            <person name="Nolan M."/>
            <person name="Lipzen A."/>
            <person name="Salamov A."/>
            <person name="Henrissat B."/>
            <person name="Wiebenga A."/>
            <person name="De vries R.P."/>
            <person name="Grigoriev I.V."/>
            <person name="Mortensen U.H."/>
            <person name="Andersen M.R."/>
            <person name="Baker S.E."/>
        </authorList>
    </citation>
    <scope>NUCLEOTIDE SEQUENCE</scope>
    <source>
        <strain evidence="1">CBS 621.78</strain>
    </source>
</reference>
<protein>
    <submittedName>
        <fullName evidence="1">Terpenoid synthase</fullName>
    </submittedName>
</protein>
<name>A0ACD1G218_9EURO</name>